<evidence type="ECO:0000256" key="1">
    <source>
        <dbReference type="SAM" id="MobiDB-lite"/>
    </source>
</evidence>
<reference evidence="2" key="1">
    <citation type="journal article" date="2021" name="bioRxiv">
        <title>Whole Genome Assembly and Annotation of Northern Wild Rice, Zizania palustris L., Supports a Whole Genome Duplication in the Zizania Genus.</title>
        <authorList>
            <person name="Haas M."/>
            <person name="Kono T."/>
            <person name="Macchietto M."/>
            <person name="Millas R."/>
            <person name="McGilp L."/>
            <person name="Shao M."/>
            <person name="Duquette J."/>
            <person name="Hirsch C.N."/>
            <person name="Kimball J."/>
        </authorList>
    </citation>
    <scope>NUCLEOTIDE SEQUENCE</scope>
    <source>
        <tissue evidence="2">Fresh leaf tissue</tissue>
    </source>
</reference>
<evidence type="ECO:0000313" key="3">
    <source>
        <dbReference type="Proteomes" id="UP000729402"/>
    </source>
</evidence>
<proteinExistence type="predicted"/>
<comment type="caution">
    <text evidence="2">The sequence shown here is derived from an EMBL/GenBank/DDBJ whole genome shotgun (WGS) entry which is preliminary data.</text>
</comment>
<name>A0A8J5TB05_ZIZPA</name>
<feature type="region of interest" description="Disordered" evidence="1">
    <location>
        <begin position="30"/>
        <end position="67"/>
    </location>
</feature>
<organism evidence="2 3">
    <name type="scientific">Zizania palustris</name>
    <name type="common">Northern wild rice</name>
    <dbReference type="NCBI Taxonomy" id="103762"/>
    <lineage>
        <taxon>Eukaryota</taxon>
        <taxon>Viridiplantae</taxon>
        <taxon>Streptophyta</taxon>
        <taxon>Embryophyta</taxon>
        <taxon>Tracheophyta</taxon>
        <taxon>Spermatophyta</taxon>
        <taxon>Magnoliopsida</taxon>
        <taxon>Liliopsida</taxon>
        <taxon>Poales</taxon>
        <taxon>Poaceae</taxon>
        <taxon>BOP clade</taxon>
        <taxon>Oryzoideae</taxon>
        <taxon>Oryzeae</taxon>
        <taxon>Zizaniinae</taxon>
        <taxon>Zizania</taxon>
    </lineage>
</organism>
<accession>A0A8J5TB05</accession>
<evidence type="ECO:0000313" key="2">
    <source>
        <dbReference type="EMBL" id="KAG8076943.1"/>
    </source>
</evidence>
<dbReference type="Proteomes" id="UP000729402">
    <property type="component" value="Unassembled WGS sequence"/>
</dbReference>
<keyword evidence="3" id="KW-1185">Reference proteome</keyword>
<dbReference type="AlphaFoldDB" id="A0A8J5TB05"/>
<dbReference type="EMBL" id="JAAALK010000283">
    <property type="protein sequence ID" value="KAG8076943.1"/>
    <property type="molecule type" value="Genomic_DNA"/>
</dbReference>
<sequence>MRGGGTRCGLGNGTLPARWRVDQEPITRRRAAVAPTKTRGATPTLIRTHSGDRSARPDGRATVGERL</sequence>
<reference evidence="2" key="2">
    <citation type="submission" date="2021-02" db="EMBL/GenBank/DDBJ databases">
        <authorList>
            <person name="Kimball J.A."/>
            <person name="Haas M.W."/>
            <person name="Macchietto M."/>
            <person name="Kono T."/>
            <person name="Duquette J."/>
            <person name="Shao M."/>
        </authorList>
    </citation>
    <scope>NUCLEOTIDE SEQUENCE</scope>
    <source>
        <tissue evidence="2">Fresh leaf tissue</tissue>
    </source>
</reference>
<protein>
    <submittedName>
        <fullName evidence="2">Uncharacterized protein</fullName>
    </submittedName>
</protein>
<gene>
    <name evidence="2" type="ORF">GUJ93_ZPchr0006g41749</name>
</gene>
<feature type="compositionally biased region" description="Basic and acidic residues" evidence="1">
    <location>
        <begin position="49"/>
        <end position="67"/>
    </location>
</feature>